<evidence type="ECO:0000256" key="1">
    <source>
        <dbReference type="SAM" id="SignalP"/>
    </source>
</evidence>
<evidence type="ECO:0000313" key="3">
    <source>
        <dbReference type="Proteomes" id="UP000292262"/>
    </source>
</evidence>
<proteinExistence type="predicted"/>
<dbReference type="Proteomes" id="UP000292262">
    <property type="component" value="Unassembled WGS sequence"/>
</dbReference>
<feature type="chain" id="PRO_5020253486" evidence="1">
    <location>
        <begin position="24"/>
        <end position="308"/>
    </location>
</feature>
<keyword evidence="1" id="KW-0732">Signal</keyword>
<sequence length="308" mass="34475">MKTTTQTLFTTVLFLLGSMLLQAQAPFSTLVKEPRFVKKQTTDDNKTVYKAVDSATVSKYLTQSETEKSDTDTIVNTQKDEIDFFGKNSLSFSILSKGENRASISAQVIHYKLYVADPSDANTYATHRYNIPLLLISKLSSSYDTINSSSAIDVLDYEAAPVTLRVMPSFKVKFDNYKDEFLFGMYADMRGLNIYNQQSTDYDVEVIGSGGIGFTYRGSGEAGTYNEKGEDYSTGKYQISVMLQGAIGKKEVIGRLFNTDENYTTSIQSYFLFNVAKNSKMNLKIGYQYFFDRTLAGDRSNFSIALGI</sequence>
<gene>
    <name evidence="2" type="ORF">EV197_2449</name>
</gene>
<feature type="signal peptide" evidence="1">
    <location>
        <begin position="1"/>
        <end position="23"/>
    </location>
</feature>
<dbReference type="RefSeq" id="WP_130286973.1">
    <property type="nucleotide sequence ID" value="NZ_SGXE01000002.1"/>
</dbReference>
<dbReference type="AlphaFoldDB" id="A0A4Q7P3B8"/>
<dbReference type="OrthoDB" id="1432919at2"/>
<reference evidence="2 3" key="1">
    <citation type="submission" date="2019-02" db="EMBL/GenBank/DDBJ databases">
        <title>Genomic Encyclopedia of Type Strains, Phase IV (KMG-IV): sequencing the most valuable type-strain genomes for metagenomic binning, comparative biology and taxonomic classification.</title>
        <authorList>
            <person name="Goeker M."/>
        </authorList>
    </citation>
    <scope>NUCLEOTIDE SEQUENCE [LARGE SCALE GENOMIC DNA]</scope>
    <source>
        <strain evidence="2 3">DSM 17196</strain>
    </source>
</reference>
<keyword evidence="3" id="KW-1185">Reference proteome</keyword>
<evidence type="ECO:0000313" key="2">
    <source>
        <dbReference type="EMBL" id="RZS93868.1"/>
    </source>
</evidence>
<protein>
    <submittedName>
        <fullName evidence="2">Uncharacterized protein</fullName>
    </submittedName>
</protein>
<accession>A0A4Q7P3B8</accession>
<organism evidence="2 3">
    <name type="scientific">Aquimarina brevivitae</name>
    <dbReference type="NCBI Taxonomy" id="323412"/>
    <lineage>
        <taxon>Bacteria</taxon>
        <taxon>Pseudomonadati</taxon>
        <taxon>Bacteroidota</taxon>
        <taxon>Flavobacteriia</taxon>
        <taxon>Flavobacteriales</taxon>
        <taxon>Flavobacteriaceae</taxon>
        <taxon>Aquimarina</taxon>
    </lineage>
</organism>
<comment type="caution">
    <text evidence="2">The sequence shown here is derived from an EMBL/GenBank/DDBJ whole genome shotgun (WGS) entry which is preliminary data.</text>
</comment>
<dbReference type="EMBL" id="SGXE01000002">
    <property type="protein sequence ID" value="RZS93868.1"/>
    <property type="molecule type" value="Genomic_DNA"/>
</dbReference>
<name>A0A4Q7P3B8_9FLAO</name>